<feature type="compositionally biased region" description="Polar residues" evidence="1">
    <location>
        <begin position="543"/>
        <end position="552"/>
    </location>
</feature>
<dbReference type="Proteomes" id="UP000178912">
    <property type="component" value="Unassembled WGS sequence"/>
</dbReference>
<gene>
    <name evidence="2" type="ORF">RAG0_11090</name>
</gene>
<evidence type="ECO:0000256" key="1">
    <source>
        <dbReference type="SAM" id="MobiDB-lite"/>
    </source>
</evidence>
<proteinExistence type="predicted"/>
<evidence type="ECO:0000313" key="3">
    <source>
        <dbReference type="Proteomes" id="UP000178912"/>
    </source>
</evidence>
<keyword evidence="3" id="KW-1185">Reference proteome</keyword>
<feature type="compositionally biased region" description="Polar residues" evidence="1">
    <location>
        <begin position="296"/>
        <end position="307"/>
    </location>
</feature>
<protein>
    <submittedName>
        <fullName evidence="2">Uncharacterized protein</fullName>
    </submittedName>
</protein>
<name>A0A1E1L2P5_9HELO</name>
<feature type="compositionally biased region" description="Low complexity" evidence="1">
    <location>
        <begin position="92"/>
        <end position="104"/>
    </location>
</feature>
<reference evidence="3" key="1">
    <citation type="submission" date="2016-03" db="EMBL/GenBank/DDBJ databases">
        <authorList>
            <person name="Guldener U."/>
        </authorList>
    </citation>
    <scope>NUCLEOTIDE SEQUENCE [LARGE SCALE GENOMIC DNA]</scope>
    <source>
        <strain evidence="3">04CH-RAC-A.6.1</strain>
    </source>
</reference>
<accession>A0A1E1L2P5</accession>
<dbReference type="AlphaFoldDB" id="A0A1E1L2P5"/>
<sequence length="552" mass="61564">MPNVKHDNDIELQCTLCPKDPRFSDISHLLTHISSKSHLAHRFKLEIRAQSEIECKEKLEDFAFWYNENGLDVLLSERMAAKDDKKAKKAKASNTSAFSKAPAVPKKEKKAKPRTVKEVLASTPVFRAPIPRMQAWPTEGEQEIGTKEWEPNTMYTTPTARRRIPNFSHQETPTSSKVDPNLTTPVKHRVEDADSAQGKKPGESFSDSAKLKGIVWPGMDLFDSATPEMKRMRNQRKDHTVLEDMIAYSLASEPAEVSFHANGDFRGSRDIFGPLSAESSPARSVPSPKKKKPRQSTKALSNLSTNAPHIRAPRAKKAMQSMPTRSSPRKRQIGSMQAPPSHTLGSAPVLNPLANFDRRYVPSAEEDEEFRLTVGNMSKKRGFTIFQDIPEVSPGRTETPLEDHRFDFFAPHGLSSYPSNGMNSTLTLASPTPVPRPTAFRISGKENGLPETLNYHHNRRSLSDSQVYPPHVYHEGNSNPLFSHSFARPYGFGMGPSTYTGFGDSRSPNSFNFNFLNDYNRQPNPMTSMGQQEGHGMGQQAGNNASMNNFGI</sequence>
<feature type="region of interest" description="Disordered" evidence="1">
    <location>
        <begin position="85"/>
        <end position="115"/>
    </location>
</feature>
<feature type="region of interest" description="Disordered" evidence="1">
    <location>
        <begin position="529"/>
        <end position="552"/>
    </location>
</feature>
<feature type="region of interest" description="Disordered" evidence="1">
    <location>
        <begin position="270"/>
        <end position="350"/>
    </location>
</feature>
<dbReference type="OrthoDB" id="5428259at2759"/>
<feature type="region of interest" description="Disordered" evidence="1">
    <location>
        <begin position="190"/>
        <end position="209"/>
    </location>
</feature>
<evidence type="ECO:0000313" key="2">
    <source>
        <dbReference type="EMBL" id="CZT04734.1"/>
    </source>
</evidence>
<organism evidence="2 3">
    <name type="scientific">Rhynchosporium agropyri</name>
    <dbReference type="NCBI Taxonomy" id="914238"/>
    <lineage>
        <taxon>Eukaryota</taxon>
        <taxon>Fungi</taxon>
        <taxon>Dikarya</taxon>
        <taxon>Ascomycota</taxon>
        <taxon>Pezizomycotina</taxon>
        <taxon>Leotiomycetes</taxon>
        <taxon>Helotiales</taxon>
        <taxon>Ploettnerulaceae</taxon>
        <taxon>Rhynchosporium</taxon>
    </lineage>
</organism>
<feature type="region of interest" description="Disordered" evidence="1">
    <location>
        <begin position="165"/>
        <end position="185"/>
    </location>
</feature>
<dbReference type="EMBL" id="FJUX01000070">
    <property type="protein sequence ID" value="CZT04734.1"/>
    <property type="molecule type" value="Genomic_DNA"/>
</dbReference>
<feature type="compositionally biased region" description="Polar residues" evidence="1">
    <location>
        <begin position="334"/>
        <end position="344"/>
    </location>
</feature>
<feature type="compositionally biased region" description="Polar residues" evidence="1">
    <location>
        <begin position="167"/>
        <end position="184"/>
    </location>
</feature>